<dbReference type="AlphaFoldDB" id="A0A3M7SHJ0"/>
<proteinExistence type="predicted"/>
<sequence>MLCKTRQIFKLNPNNVKVEQIENQRYKKKKKTFKLKQIASSDQRNGLSIVQQDLKNQLMKEIESYGTGNASEILRNSESWQVNSGDRIKIQVDADNNVYKILFYYNNELIGTYSEEDVSSKITPYIEVNKGGISNFFFDISRLKPKSPLASTFKFQPGMLIEIEKEIDQAELATYDDIIKSYITAARVEKIDETFGLIEYKILGQNVLESIEPTSNRVHPCGFWNYVHQEIHLKKEKADDAHDYSDLICFRVFDSMLDKH</sequence>
<dbReference type="EMBL" id="REGN01001373">
    <property type="protein sequence ID" value="RNA35087.1"/>
    <property type="molecule type" value="Genomic_DNA"/>
</dbReference>
<comment type="caution">
    <text evidence="1">The sequence shown here is derived from an EMBL/GenBank/DDBJ whole genome shotgun (WGS) entry which is preliminary data.</text>
</comment>
<dbReference type="Proteomes" id="UP000276133">
    <property type="component" value="Unassembled WGS sequence"/>
</dbReference>
<feature type="non-terminal residue" evidence="1">
    <location>
        <position position="260"/>
    </location>
</feature>
<organism evidence="1 2">
    <name type="scientific">Brachionus plicatilis</name>
    <name type="common">Marine rotifer</name>
    <name type="synonym">Brachionus muelleri</name>
    <dbReference type="NCBI Taxonomy" id="10195"/>
    <lineage>
        <taxon>Eukaryota</taxon>
        <taxon>Metazoa</taxon>
        <taxon>Spiralia</taxon>
        <taxon>Gnathifera</taxon>
        <taxon>Rotifera</taxon>
        <taxon>Eurotatoria</taxon>
        <taxon>Monogononta</taxon>
        <taxon>Pseudotrocha</taxon>
        <taxon>Ploima</taxon>
        <taxon>Brachionidae</taxon>
        <taxon>Brachionus</taxon>
    </lineage>
</organism>
<evidence type="ECO:0000313" key="2">
    <source>
        <dbReference type="Proteomes" id="UP000276133"/>
    </source>
</evidence>
<evidence type="ECO:0000313" key="1">
    <source>
        <dbReference type="EMBL" id="RNA35087.1"/>
    </source>
</evidence>
<protein>
    <submittedName>
        <fullName evidence="1">Uncharacterized protein</fullName>
    </submittedName>
</protein>
<name>A0A3M7SHJ0_BRAPC</name>
<gene>
    <name evidence="1" type="ORF">BpHYR1_034677</name>
</gene>
<accession>A0A3M7SHJ0</accession>
<keyword evidence="2" id="KW-1185">Reference proteome</keyword>
<reference evidence="1 2" key="1">
    <citation type="journal article" date="2018" name="Sci. Rep.">
        <title>Genomic signatures of local adaptation to the degree of environmental predictability in rotifers.</title>
        <authorList>
            <person name="Franch-Gras L."/>
            <person name="Hahn C."/>
            <person name="Garcia-Roger E.M."/>
            <person name="Carmona M.J."/>
            <person name="Serra M."/>
            <person name="Gomez A."/>
        </authorList>
    </citation>
    <scope>NUCLEOTIDE SEQUENCE [LARGE SCALE GENOMIC DNA]</scope>
    <source>
        <strain evidence="1">HYR1</strain>
    </source>
</reference>